<feature type="transmembrane region" description="Helical" evidence="3">
    <location>
        <begin position="155"/>
        <end position="177"/>
    </location>
</feature>
<name>C1FI75_MICCC</name>
<evidence type="ECO:0000313" key="5">
    <source>
        <dbReference type="Proteomes" id="UP000002009"/>
    </source>
</evidence>
<accession>C1FI75</accession>
<dbReference type="AlphaFoldDB" id="C1FI75"/>
<evidence type="ECO:0000256" key="3">
    <source>
        <dbReference type="SAM" id="Phobius"/>
    </source>
</evidence>
<reference evidence="4 5" key="1">
    <citation type="journal article" date="2009" name="Science">
        <title>Green evolution and dynamic adaptations revealed by genomes of the marine picoeukaryotes Micromonas.</title>
        <authorList>
            <person name="Worden A.Z."/>
            <person name="Lee J.H."/>
            <person name="Mock T."/>
            <person name="Rouze P."/>
            <person name="Simmons M.P."/>
            <person name="Aerts A.L."/>
            <person name="Allen A.E."/>
            <person name="Cuvelier M.L."/>
            <person name="Derelle E."/>
            <person name="Everett M.V."/>
            <person name="Foulon E."/>
            <person name="Grimwood J."/>
            <person name="Gundlach H."/>
            <person name="Henrissat B."/>
            <person name="Napoli C."/>
            <person name="McDonald S.M."/>
            <person name="Parker M.S."/>
            <person name="Rombauts S."/>
            <person name="Salamov A."/>
            <person name="Von Dassow P."/>
            <person name="Badger J.H."/>
            <person name="Coutinho P.M."/>
            <person name="Demir E."/>
            <person name="Dubchak I."/>
            <person name="Gentemann C."/>
            <person name="Eikrem W."/>
            <person name="Gready J.E."/>
            <person name="John U."/>
            <person name="Lanier W."/>
            <person name="Lindquist E.A."/>
            <person name="Lucas S."/>
            <person name="Mayer K.F."/>
            <person name="Moreau H."/>
            <person name="Not F."/>
            <person name="Otillar R."/>
            <person name="Panaud O."/>
            <person name="Pangilinan J."/>
            <person name="Paulsen I."/>
            <person name="Piegu B."/>
            <person name="Poliakov A."/>
            <person name="Robbens S."/>
            <person name="Schmutz J."/>
            <person name="Toulza E."/>
            <person name="Wyss T."/>
            <person name="Zelensky A."/>
            <person name="Zhou K."/>
            <person name="Armbrust E.V."/>
            <person name="Bhattacharya D."/>
            <person name="Goodenough U.W."/>
            <person name="Van de Peer Y."/>
            <person name="Grigoriev I.V."/>
        </authorList>
    </citation>
    <scope>NUCLEOTIDE SEQUENCE [LARGE SCALE GENOMIC DNA]</scope>
    <source>
        <strain evidence="5">RCC299 / NOUM17</strain>
    </source>
</reference>
<dbReference type="InParanoid" id="C1FI75"/>
<keyword evidence="1" id="KW-0175">Coiled coil</keyword>
<protein>
    <submittedName>
        <fullName evidence="4">Uncharacterized protein</fullName>
    </submittedName>
</protein>
<dbReference type="KEGG" id="mis:MICPUN_108992"/>
<evidence type="ECO:0000256" key="2">
    <source>
        <dbReference type="SAM" id="MobiDB-lite"/>
    </source>
</evidence>
<organism evidence="4 5">
    <name type="scientific">Micromonas commoda (strain RCC299 / NOUM17 / CCMP2709)</name>
    <name type="common">Picoplanktonic green alga</name>
    <dbReference type="NCBI Taxonomy" id="296587"/>
    <lineage>
        <taxon>Eukaryota</taxon>
        <taxon>Viridiplantae</taxon>
        <taxon>Chlorophyta</taxon>
        <taxon>Mamiellophyceae</taxon>
        <taxon>Mamiellales</taxon>
        <taxon>Mamiellaceae</taxon>
        <taxon>Micromonas</taxon>
    </lineage>
</organism>
<dbReference type="RefSeq" id="XP_002508415.1">
    <property type="nucleotide sequence ID" value="XM_002508369.1"/>
</dbReference>
<keyword evidence="5" id="KW-1185">Reference proteome</keyword>
<dbReference type="GeneID" id="8246965"/>
<feature type="coiled-coil region" evidence="1">
    <location>
        <begin position="32"/>
        <end position="113"/>
    </location>
</feature>
<gene>
    <name evidence="4" type="ORF">MICPUN_108992</name>
</gene>
<proteinExistence type="predicted"/>
<evidence type="ECO:0000256" key="1">
    <source>
        <dbReference type="SAM" id="Coils"/>
    </source>
</evidence>
<evidence type="ECO:0000313" key="4">
    <source>
        <dbReference type="EMBL" id="ACO69673.1"/>
    </source>
</evidence>
<keyword evidence="3" id="KW-0812">Transmembrane</keyword>
<sequence>MAVVPNRNDSERSMNVSFAEGEGSAATNKERFEKLKASRQKYKDQATEAKLRCVNLERQLSMLVQQLESSAAAGVGVGNGNDDEGKARMEAEIRELKARLASASATVDKLDDQLADCARRLSIANASLAKAHSDAKEWRAKAERATSTMVGGGGAYEYMCGAVLGAGTVAAAGYVALTYMMKR</sequence>
<keyword evidence="3" id="KW-1133">Transmembrane helix</keyword>
<keyword evidence="3" id="KW-0472">Membrane</keyword>
<feature type="region of interest" description="Disordered" evidence="2">
    <location>
        <begin position="1"/>
        <end position="29"/>
    </location>
</feature>
<dbReference type="EMBL" id="CP001576">
    <property type="protein sequence ID" value="ACO69673.1"/>
    <property type="molecule type" value="Genomic_DNA"/>
</dbReference>
<dbReference type="Proteomes" id="UP000002009">
    <property type="component" value="Chromosome 10"/>
</dbReference>
<dbReference type="Gene3D" id="1.10.287.1490">
    <property type="match status" value="1"/>
</dbReference>